<keyword evidence="6" id="KW-0223">Dioxygenase</keyword>
<evidence type="ECO:0000313" key="6">
    <source>
        <dbReference type="EMBL" id="KRL96962.1"/>
    </source>
</evidence>
<dbReference type="GO" id="GO:0018580">
    <property type="term" value="F:nitronate monooxygenase activity"/>
    <property type="evidence" value="ECO:0007669"/>
    <property type="project" value="InterPro"/>
</dbReference>
<dbReference type="InterPro" id="IPR004136">
    <property type="entry name" value="NMO"/>
</dbReference>
<dbReference type="STRING" id="1423801.FD50_GL001906"/>
<gene>
    <name evidence="6" type="ORF">FD50_GL001906</name>
</gene>
<evidence type="ECO:0000256" key="3">
    <source>
        <dbReference type="ARBA" id="ARBA00022630"/>
    </source>
</evidence>
<sequence>MSLWYQKLGLKYPVFQGGMAWASNPELVAAVSNSGALGIIGSGGRSAQQLQKMITQVKELTKSAFGVNLMLQDDNIEELCKVICYEKVRVVTTGAGTPKLYLAALNQAGCQVFPVVPSATIALKMFALPIAGVIVEGQLAGGHVGDFQTKELVQQLALKTAKPILAAGGIYDYQDALAMYNLGAAGIQAGTIFLAAQECQLHPNYRQLLIKSHPKATLIRISQNGYRARVLKLAVKNQNMSLRLAVQAGDLERGAFMAGEVAARITRIEPAAKIVERLTNAKCD</sequence>
<evidence type="ECO:0000256" key="5">
    <source>
        <dbReference type="ARBA" id="ARBA00023002"/>
    </source>
</evidence>
<dbReference type="Proteomes" id="UP000051166">
    <property type="component" value="Unassembled WGS sequence"/>
</dbReference>
<dbReference type="SUPFAM" id="SSF51412">
    <property type="entry name" value="Inosine monophosphate dehydrogenase (IMPDH)"/>
    <property type="match status" value="1"/>
</dbReference>
<dbReference type="RefSeq" id="WP_056961773.1">
    <property type="nucleotide sequence ID" value="NZ_AZFQ01000054.1"/>
</dbReference>
<protein>
    <recommendedName>
        <fullName evidence="2">Probable nitronate monooxygenase</fullName>
    </recommendedName>
</protein>
<dbReference type="GO" id="GO:0051213">
    <property type="term" value="F:dioxygenase activity"/>
    <property type="evidence" value="ECO:0007669"/>
    <property type="project" value="UniProtKB-KW"/>
</dbReference>
<name>A0A0R1V227_9LACO</name>
<keyword evidence="4" id="KW-0288">FMN</keyword>
<dbReference type="PANTHER" id="PTHR32332">
    <property type="entry name" value="2-NITROPROPANE DIOXYGENASE"/>
    <property type="match status" value="1"/>
</dbReference>
<dbReference type="Pfam" id="PF03060">
    <property type="entry name" value="NMO"/>
    <property type="match status" value="2"/>
</dbReference>
<comment type="function">
    <text evidence="1">Nitronate monooxygenase that uses molecular oxygen to catalyze the oxidative denitrification of alkyl nitronates. Acts on propionate 3-nitronate (P3N), the presumed physiological substrate. Probably functions in the detoxification of P3N, a metabolic poison produced by plants and fungi as a defense mechanism.</text>
</comment>
<dbReference type="OrthoDB" id="9778912at2"/>
<dbReference type="Gene3D" id="3.20.20.70">
    <property type="entry name" value="Aldolase class I"/>
    <property type="match status" value="1"/>
</dbReference>
<evidence type="ECO:0000313" key="7">
    <source>
        <dbReference type="Proteomes" id="UP000051166"/>
    </source>
</evidence>
<dbReference type="AlphaFoldDB" id="A0A0R1V227"/>
<comment type="caution">
    <text evidence="6">The sequence shown here is derived from an EMBL/GenBank/DDBJ whole genome shotgun (WGS) entry which is preliminary data.</text>
</comment>
<dbReference type="PATRIC" id="fig|1423801.4.peg.1947"/>
<keyword evidence="5" id="KW-0560">Oxidoreductase</keyword>
<dbReference type="InterPro" id="IPR013785">
    <property type="entry name" value="Aldolase_TIM"/>
</dbReference>
<proteinExistence type="predicted"/>
<organism evidence="6 7">
    <name type="scientific">Liquorilactobacillus satsumensis DSM 16230 = JCM 12392</name>
    <dbReference type="NCBI Taxonomy" id="1423801"/>
    <lineage>
        <taxon>Bacteria</taxon>
        <taxon>Bacillati</taxon>
        <taxon>Bacillota</taxon>
        <taxon>Bacilli</taxon>
        <taxon>Lactobacillales</taxon>
        <taxon>Lactobacillaceae</taxon>
        <taxon>Liquorilactobacillus</taxon>
    </lineage>
</organism>
<evidence type="ECO:0000256" key="2">
    <source>
        <dbReference type="ARBA" id="ARBA00013457"/>
    </source>
</evidence>
<dbReference type="EMBL" id="AZFQ01000054">
    <property type="protein sequence ID" value="KRL96962.1"/>
    <property type="molecule type" value="Genomic_DNA"/>
</dbReference>
<keyword evidence="7" id="KW-1185">Reference proteome</keyword>
<evidence type="ECO:0000256" key="1">
    <source>
        <dbReference type="ARBA" id="ARBA00003535"/>
    </source>
</evidence>
<keyword evidence="3" id="KW-0285">Flavoprotein</keyword>
<reference evidence="6 7" key="1">
    <citation type="journal article" date="2015" name="Genome Announc.">
        <title>Expanding the biotechnology potential of lactobacilli through comparative genomics of 213 strains and associated genera.</title>
        <authorList>
            <person name="Sun Z."/>
            <person name="Harris H.M."/>
            <person name="McCann A."/>
            <person name="Guo C."/>
            <person name="Argimon S."/>
            <person name="Zhang W."/>
            <person name="Yang X."/>
            <person name="Jeffery I.B."/>
            <person name="Cooney J.C."/>
            <person name="Kagawa T.F."/>
            <person name="Liu W."/>
            <person name="Song Y."/>
            <person name="Salvetti E."/>
            <person name="Wrobel A."/>
            <person name="Rasinkangas P."/>
            <person name="Parkhill J."/>
            <person name="Rea M.C."/>
            <person name="O'Sullivan O."/>
            <person name="Ritari J."/>
            <person name="Douillard F.P."/>
            <person name="Paul Ross R."/>
            <person name="Yang R."/>
            <person name="Briner A.E."/>
            <person name="Felis G.E."/>
            <person name="de Vos W.M."/>
            <person name="Barrangou R."/>
            <person name="Klaenhammer T.R."/>
            <person name="Caufield P.W."/>
            <person name="Cui Y."/>
            <person name="Zhang H."/>
            <person name="O'Toole P.W."/>
        </authorList>
    </citation>
    <scope>NUCLEOTIDE SEQUENCE [LARGE SCALE GENOMIC DNA]</scope>
    <source>
        <strain evidence="6 7">DSM 16230</strain>
    </source>
</reference>
<dbReference type="GeneID" id="98309133"/>
<dbReference type="PANTHER" id="PTHR32332:SF20">
    <property type="entry name" value="2-NITROPROPANE DIOXYGENASE-LIKE PROTEIN"/>
    <property type="match status" value="1"/>
</dbReference>
<evidence type="ECO:0000256" key="4">
    <source>
        <dbReference type="ARBA" id="ARBA00022643"/>
    </source>
</evidence>
<dbReference type="CDD" id="cd04730">
    <property type="entry name" value="NPD_like"/>
    <property type="match status" value="1"/>
</dbReference>
<accession>A0A0R1V227</accession>